<dbReference type="Proteomes" id="UP000287033">
    <property type="component" value="Unassembled WGS sequence"/>
</dbReference>
<organism evidence="2 3">
    <name type="scientific">Chiloscyllium punctatum</name>
    <name type="common">Brownbanded bambooshark</name>
    <name type="synonym">Hemiscyllium punctatum</name>
    <dbReference type="NCBI Taxonomy" id="137246"/>
    <lineage>
        <taxon>Eukaryota</taxon>
        <taxon>Metazoa</taxon>
        <taxon>Chordata</taxon>
        <taxon>Craniata</taxon>
        <taxon>Vertebrata</taxon>
        <taxon>Chondrichthyes</taxon>
        <taxon>Elasmobranchii</taxon>
        <taxon>Galeomorphii</taxon>
        <taxon>Galeoidea</taxon>
        <taxon>Orectolobiformes</taxon>
        <taxon>Hemiscylliidae</taxon>
        <taxon>Chiloscyllium</taxon>
    </lineage>
</organism>
<gene>
    <name evidence="2" type="ORF">chiPu_0028215</name>
</gene>
<dbReference type="EMBL" id="BEZZ01125993">
    <property type="protein sequence ID" value="GCC44220.1"/>
    <property type="molecule type" value="Genomic_DNA"/>
</dbReference>
<feature type="region of interest" description="Disordered" evidence="1">
    <location>
        <begin position="1"/>
        <end position="49"/>
    </location>
</feature>
<name>A0A401TNG0_CHIPU</name>
<proteinExistence type="predicted"/>
<comment type="caution">
    <text evidence="2">The sequence shown here is derived from an EMBL/GenBank/DDBJ whole genome shotgun (WGS) entry which is preliminary data.</text>
</comment>
<keyword evidence="3" id="KW-1185">Reference proteome</keyword>
<evidence type="ECO:0000313" key="3">
    <source>
        <dbReference type="Proteomes" id="UP000287033"/>
    </source>
</evidence>
<evidence type="ECO:0000256" key="1">
    <source>
        <dbReference type="SAM" id="MobiDB-lite"/>
    </source>
</evidence>
<reference evidence="2 3" key="1">
    <citation type="journal article" date="2018" name="Nat. Ecol. Evol.">
        <title>Shark genomes provide insights into elasmobranch evolution and the origin of vertebrates.</title>
        <authorList>
            <person name="Hara Y"/>
            <person name="Yamaguchi K"/>
            <person name="Onimaru K"/>
            <person name="Kadota M"/>
            <person name="Koyanagi M"/>
            <person name="Keeley SD"/>
            <person name="Tatsumi K"/>
            <person name="Tanaka K"/>
            <person name="Motone F"/>
            <person name="Kageyama Y"/>
            <person name="Nozu R"/>
            <person name="Adachi N"/>
            <person name="Nishimura O"/>
            <person name="Nakagawa R"/>
            <person name="Tanegashima C"/>
            <person name="Kiyatake I"/>
            <person name="Matsumoto R"/>
            <person name="Murakumo K"/>
            <person name="Nishida K"/>
            <person name="Terakita A"/>
            <person name="Kuratani S"/>
            <person name="Sato K"/>
            <person name="Hyodo S Kuraku.S."/>
        </authorList>
    </citation>
    <scope>NUCLEOTIDE SEQUENCE [LARGE SCALE GENOMIC DNA]</scope>
</reference>
<sequence length="105" mass="11390">MESPGTTAEIPHPTRRPHPPLTLTGPDPRDHQQCQGADGRACHRWSVPDDDGLTGWEGGQCRTYERARAVRPAGGRGVSPQDRMFISHGLLATADVSQVPLSPCR</sequence>
<evidence type="ECO:0000313" key="2">
    <source>
        <dbReference type="EMBL" id="GCC44220.1"/>
    </source>
</evidence>
<protein>
    <submittedName>
        <fullName evidence="2">Uncharacterized protein</fullName>
    </submittedName>
</protein>
<dbReference type="AlphaFoldDB" id="A0A401TNG0"/>
<accession>A0A401TNG0</accession>